<reference evidence="1" key="1">
    <citation type="submission" date="2019-08" db="EMBL/GenBank/DDBJ databases">
        <authorList>
            <person name="Kucharzyk K."/>
            <person name="Murdoch R.W."/>
            <person name="Higgins S."/>
            <person name="Loffler F."/>
        </authorList>
    </citation>
    <scope>NUCLEOTIDE SEQUENCE</scope>
</reference>
<gene>
    <name evidence="1" type="ORF">SDC9_33604</name>
</gene>
<organism evidence="1">
    <name type="scientific">bioreactor metagenome</name>
    <dbReference type="NCBI Taxonomy" id="1076179"/>
    <lineage>
        <taxon>unclassified sequences</taxon>
        <taxon>metagenomes</taxon>
        <taxon>ecological metagenomes</taxon>
    </lineage>
</organism>
<name>A0A644VA13_9ZZZZ</name>
<proteinExistence type="predicted"/>
<dbReference type="AlphaFoldDB" id="A0A644VA13"/>
<comment type="caution">
    <text evidence="1">The sequence shown here is derived from an EMBL/GenBank/DDBJ whole genome shotgun (WGS) entry which is preliminary data.</text>
</comment>
<accession>A0A644VA13</accession>
<dbReference type="EMBL" id="VSSQ01000241">
    <property type="protein sequence ID" value="MPL87603.1"/>
    <property type="molecule type" value="Genomic_DNA"/>
</dbReference>
<evidence type="ECO:0000313" key="1">
    <source>
        <dbReference type="EMBL" id="MPL87603.1"/>
    </source>
</evidence>
<sequence length="64" mass="7583">MDINTFEKAKSLRHEIDIWRKEDEQLKDIHERGREDVVFNDLLNTLRTAIPALVECLEAQFKSL</sequence>
<protein>
    <submittedName>
        <fullName evidence="1">Uncharacterized protein</fullName>
    </submittedName>
</protein>